<evidence type="ECO:0000256" key="3">
    <source>
        <dbReference type="ARBA" id="ARBA00022989"/>
    </source>
</evidence>
<feature type="transmembrane region" description="Helical" evidence="5">
    <location>
        <begin position="265"/>
        <end position="286"/>
    </location>
</feature>
<dbReference type="GO" id="GO:0050136">
    <property type="term" value="F:NADH dehydrogenase (quinone) (non-electrogenic) activity"/>
    <property type="evidence" value="ECO:0007669"/>
    <property type="project" value="UniProtKB-UniRule"/>
</dbReference>
<comment type="similarity">
    <text evidence="5">Belongs to the complex I subunit 2 family.</text>
</comment>
<dbReference type="NCBIfam" id="NF004440">
    <property type="entry name" value="PRK05777.1-3"/>
    <property type="match status" value="1"/>
</dbReference>
<dbReference type="Pfam" id="PF00361">
    <property type="entry name" value="Proton_antipo_M"/>
    <property type="match status" value="1"/>
</dbReference>
<keyword evidence="5" id="KW-0874">Quinone</keyword>
<keyword evidence="3 5" id="KW-1133">Transmembrane helix</keyword>
<sequence>MTESLFITLPEIILSLGALALLMIAAFAGDARTRLIGWLAVALLVAALVAALNPGGDAFDGLYRADAFSAFAKALIFGGAAVSVILAPDFFARRGGELRAEYPILIVLSAIGMGMMVSAADLLTLYVGLELQSLAAYVLASFMRRDARSAEAGLKYFVLGALASGILLYGIALLYGFSGTTQFDGLARAFGAGPLSLGLTFGLVFALAGLAFKISAVPFHMWTPDVYEGAPTPVTAFFASAPKVAAMGLLIRLSVEAMGPAYEAWRQIIIFSALASIVLGGVAAIGQTNIKRLLAYSSINNIGFALIGLAAVQPGRPEGVAAVMTYMAIYIVMTIGAFLVVLQMRDAEGNQLETIASLSGMSRTSPALAAAMMLFMFSLAGIPPLLGFWSKFVVFDAAVAAGLWPLAAIGIAFSVIGAYYYLKIVKTMYFDEPAPAFAPMTNRIEGALILAGAAAISPLGYLLIPSLGLASMTAAKALF</sequence>
<protein>
    <recommendedName>
        <fullName evidence="5">NADH-quinone oxidoreductase subunit N</fullName>
        <ecNumber evidence="5">7.1.1.-</ecNumber>
    </recommendedName>
    <alternativeName>
        <fullName evidence="5">NADH dehydrogenase I subunit N</fullName>
    </alternativeName>
    <alternativeName>
        <fullName evidence="5">NDH-1 subunit N</fullName>
    </alternativeName>
</protein>
<feature type="transmembrane region" description="Helical" evidence="5">
    <location>
        <begin position="6"/>
        <end position="28"/>
    </location>
</feature>
<keyword evidence="5" id="KW-1003">Cell membrane</keyword>
<gene>
    <name evidence="5 8" type="primary">nuoN</name>
    <name evidence="8" type="ORF">GVO57_07085</name>
</gene>
<feature type="transmembrane region" description="Helical" evidence="5">
    <location>
        <begin position="401"/>
        <end position="422"/>
    </location>
</feature>
<evidence type="ECO:0000256" key="1">
    <source>
        <dbReference type="ARBA" id="ARBA00004127"/>
    </source>
</evidence>
<dbReference type="NCBIfam" id="TIGR01770">
    <property type="entry name" value="NDH_I_N"/>
    <property type="match status" value="1"/>
</dbReference>
<keyword evidence="5" id="KW-1278">Translocase</keyword>
<proteinExistence type="inferred from homology"/>
<dbReference type="KEGG" id="schy:GVO57_07085"/>
<organism evidence="8 9">
    <name type="scientific">Sphingomonas changnyeongensis</name>
    <dbReference type="NCBI Taxonomy" id="2698679"/>
    <lineage>
        <taxon>Bacteria</taxon>
        <taxon>Pseudomonadati</taxon>
        <taxon>Pseudomonadota</taxon>
        <taxon>Alphaproteobacteria</taxon>
        <taxon>Sphingomonadales</taxon>
        <taxon>Sphingomonadaceae</taxon>
        <taxon>Sphingomonas</taxon>
    </lineage>
</organism>
<evidence type="ECO:0000256" key="4">
    <source>
        <dbReference type="ARBA" id="ARBA00023136"/>
    </source>
</evidence>
<name>A0A7Z2NVL2_9SPHN</name>
<keyword evidence="5" id="KW-0520">NAD</keyword>
<dbReference type="GO" id="GO:0048038">
    <property type="term" value="F:quinone binding"/>
    <property type="evidence" value="ECO:0007669"/>
    <property type="project" value="UniProtKB-KW"/>
</dbReference>
<dbReference type="EMBL" id="CP047895">
    <property type="protein sequence ID" value="QHL90638.1"/>
    <property type="molecule type" value="Genomic_DNA"/>
</dbReference>
<dbReference type="RefSeq" id="WP_160592565.1">
    <property type="nucleotide sequence ID" value="NZ_CP047895.1"/>
</dbReference>
<dbReference type="EC" id="7.1.1.-" evidence="5"/>
<comment type="catalytic activity">
    <reaction evidence="5">
        <text>a quinone + NADH + 5 H(+)(in) = a quinol + NAD(+) + 4 H(+)(out)</text>
        <dbReference type="Rhea" id="RHEA:57888"/>
        <dbReference type="ChEBI" id="CHEBI:15378"/>
        <dbReference type="ChEBI" id="CHEBI:24646"/>
        <dbReference type="ChEBI" id="CHEBI:57540"/>
        <dbReference type="ChEBI" id="CHEBI:57945"/>
        <dbReference type="ChEBI" id="CHEBI:132124"/>
    </reaction>
</comment>
<keyword evidence="9" id="KW-1185">Reference proteome</keyword>
<feature type="transmembrane region" description="Helical" evidence="5">
    <location>
        <begin position="319"/>
        <end position="342"/>
    </location>
</feature>
<evidence type="ECO:0000256" key="6">
    <source>
        <dbReference type="RuleBase" id="RU000320"/>
    </source>
</evidence>
<keyword evidence="5" id="KW-0830">Ubiquinone</keyword>
<feature type="transmembrane region" description="Helical" evidence="5">
    <location>
        <begin position="67"/>
        <end position="88"/>
    </location>
</feature>
<feature type="transmembrane region" description="Helical" evidence="5">
    <location>
        <begin position="443"/>
        <end position="464"/>
    </location>
</feature>
<dbReference type="GO" id="GO:0012505">
    <property type="term" value="C:endomembrane system"/>
    <property type="evidence" value="ECO:0007669"/>
    <property type="project" value="UniProtKB-SubCell"/>
</dbReference>
<evidence type="ECO:0000256" key="5">
    <source>
        <dbReference type="HAMAP-Rule" id="MF_00445"/>
    </source>
</evidence>
<dbReference type="AlphaFoldDB" id="A0A7Z2NVL2"/>
<dbReference type="GO" id="GO:0008137">
    <property type="term" value="F:NADH dehydrogenase (ubiquinone) activity"/>
    <property type="evidence" value="ECO:0007669"/>
    <property type="project" value="InterPro"/>
</dbReference>
<evidence type="ECO:0000313" key="9">
    <source>
        <dbReference type="Proteomes" id="UP000464468"/>
    </source>
</evidence>
<feature type="transmembrane region" description="Helical" evidence="5">
    <location>
        <begin position="189"/>
        <end position="212"/>
    </location>
</feature>
<dbReference type="InterPro" id="IPR001750">
    <property type="entry name" value="ND/Mrp_TM"/>
</dbReference>
<dbReference type="HAMAP" id="MF_00445">
    <property type="entry name" value="NDH1_NuoN_1"/>
    <property type="match status" value="1"/>
</dbReference>
<keyword evidence="2 5" id="KW-0812">Transmembrane</keyword>
<feature type="transmembrane region" description="Helical" evidence="5">
    <location>
        <begin position="35"/>
        <end position="55"/>
    </location>
</feature>
<feature type="transmembrane region" description="Helical" evidence="5">
    <location>
        <begin position="293"/>
        <end position="313"/>
    </location>
</feature>
<comment type="function">
    <text evidence="5">NDH-1 shuttles electrons from NADH, via FMN and iron-sulfur (Fe-S) centers, to quinones in the respiratory chain. The immediate electron acceptor for the enzyme in this species is believed to be ubiquinone. Couples the redox reaction to proton translocation (for every two electrons transferred, four hydrogen ions are translocated across the cytoplasmic membrane), and thus conserves the redox energy in a proton gradient.</text>
</comment>
<feature type="transmembrane region" description="Helical" evidence="5">
    <location>
        <begin position="154"/>
        <end position="177"/>
    </location>
</feature>
<keyword evidence="5" id="KW-0813">Transport</keyword>
<feature type="domain" description="NADH:quinone oxidoreductase/Mrp antiporter transmembrane" evidence="7">
    <location>
        <begin position="119"/>
        <end position="416"/>
    </location>
</feature>
<dbReference type="Proteomes" id="UP000464468">
    <property type="component" value="Chromosome"/>
</dbReference>
<comment type="subunit">
    <text evidence="5">NDH-1 is composed of 14 different subunits. Subunits NuoA, H, J, K, L, M, N constitute the membrane sector of the complex.</text>
</comment>
<keyword evidence="8" id="KW-0560">Oxidoreductase</keyword>
<dbReference type="GO" id="GO:0005886">
    <property type="term" value="C:plasma membrane"/>
    <property type="evidence" value="ECO:0007669"/>
    <property type="project" value="UniProtKB-SubCell"/>
</dbReference>
<comment type="subcellular location">
    <subcellularLocation>
        <location evidence="5">Cell membrane</location>
        <topology evidence="5">Multi-pass membrane protein</topology>
    </subcellularLocation>
    <subcellularLocation>
        <location evidence="1">Endomembrane system</location>
        <topology evidence="1">Multi-pass membrane protein</topology>
    </subcellularLocation>
    <subcellularLocation>
        <location evidence="6">Membrane</location>
        <topology evidence="6">Multi-pass membrane protein</topology>
    </subcellularLocation>
</comment>
<evidence type="ECO:0000313" key="8">
    <source>
        <dbReference type="EMBL" id="QHL90638.1"/>
    </source>
</evidence>
<dbReference type="GO" id="GO:0042773">
    <property type="term" value="P:ATP synthesis coupled electron transport"/>
    <property type="evidence" value="ECO:0007669"/>
    <property type="project" value="InterPro"/>
</dbReference>
<feature type="transmembrane region" description="Helical" evidence="5">
    <location>
        <begin position="367"/>
        <end position="389"/>
    </location>
</feature>
<keyword evidence="4 5" id="KW-0472">Membrane</keyword>
<evidence type="ECO:0000256" key="2">
    <source>
        <dbReference type="ARBA" id="ARBA00022692"/>
    </source>
</evidence>
<reference evidence="8 9" key="1">
    <citation type="submission" date="2020-01" db="EMBL/GenBank/DDBJ databases">
        <title>Sphingomonas sp. C33 whole genome sequece.</title>
        <authorList>
            <person name="Park C."/>
        </authorList>
    </citation>
    <scope>NUCLEOTIDE SEQUENCE [LARGE SCALE GENOMIC DNA]</scope>
    <source>
        <strain evidence="8 9">C33</strain>
    </source>
</reference>
<dbReference type="PANTHER" id="PTHR22773">
    <property type="entry name" value="NADH DEHYDROGENASE"/>
    <property type="match status" value="1"/>
</dbReference>
<accession>A0A7Z2NVL2</accession>
<evidence type="ECO:0000259" key="7">
    <source>
        <dbReference type="Pfam" id="PF00361"/>
    </source>
</evidence>
<dbReference type="InterPro" id="IPR010096">
    <property type="entry name" value="NADH-Q_OxRdtase_suN/2"/>
</dbReference>